<dbReference type="Pfam" id="PF10607">
    <property type="entry name" value="CTLH"/>
    <property type="match status" value="1"/>
</dbReference>
<dbReference type="InterPro" id="IPR006595">
    <property type="entry name" value="CTLH_C"/>
</dbReference>
<protein>
    <recommendedName>
        <fullName evidence="3">CTLH domain-containing protein</fullName>
    </recommendedName>
</protein>
<dbReference type="InterPro" id="IPR011004">
    <property type="entry name" value="Trimer_LpxA-like_sf"/>
</dbReference>
<evidence type="ECO:0000313" key="4">
    <source>
        <dbReference type="EMBL" id="CCI10249.1"/>
    </source>
</evidence>
<dbReference type="OrthoDB" id="118763at2759"/>
<reference evidence="4 5" key="1">
    <citation type="submission" date="2012-05" db="EMBL/GenBank/DDBJ databases">
        <title>Recombination and specialization in a pathogen metapopulation.</title>
        <authorList>
            <person name="Gardiner A."/>
            <person name="Kemen E."/>
            <person name="Schultz-Larsen T."/>
            <person name="MacLean D."/>
            <person name="Van Oosterhout C."/>
            <person name="Jones J.D.G."/>
        </authorList>
    </citation>
    <scope>NUCLEOTIDE SEQUENCE [LARGE SCALE GENOMIC DNA]</scope>
    <source>
        <strain evidence="4 5">Ac Nc2</strain>
    </source>
</reference>
<dbReference type="AlphaFoldDB" id="A0A024FUA6"/>
<dbReference type="Proteomes" id="UP000053237">
    <property type="component" value="Unassembled WGS sequence"/>
</dbReference>
<accession>A0A024FUA6</accession>
<evidence type="ECO:0000313" key="5">
    <source>
        <dbReference type="Proteomes" id="UP000053237"/>
    </source>
</evidence>
<dbReference type="SUPFAM" id="SSF51161">
    <property type="entry name" value="Trimeric LpxA-like enzymes"/>
    <property type="match status" value="1"/>
</dbReference>
<keyword evidence="1" id="KW-0175">Coiled coil</keyword>
<name>A0A024FUA6_9STRA</name>
<dbReference type="STRING" id="65357.A0A024FUA6"/>
<evidence type="ECO:0000256" key="1">
    <source>
        <dbReference type="SAM" id="Coils"/>
    </source>
</evidence>
<evidence type="ECO:0000259" key="3">
    <source>
        <dbReference type="PROSITE" id="PS50897"/>
    </source>
</evidence>
<sequence>MVQVSVTTSSFLQEITAANQHFQSAHAFANSSTLEYKSTITYYRLTEEEIEDLKQKNNTAENWNQILKLSDAKLRVDRIQSCSFHGFVVLGDFGSSCEMVDGVRFPSGCYNSAISHSIILDDALIRDTILLHHTLLQPKAIVIRCGILGNKSDTQTTKHTFGNGLRINLGAETGGRNLTIVADLTFELAAILTEKGGKEHDELQKSYTKQTEEYMSVFDPSVTRIIIGEGAQVLFCSRLEGCFIGSRAVVENSALYNVTLLSNEKEPSSISGNSIVRDSIVQWNSTIESMSFVERCLLCDSCRVERKGIVKDSVLGPNSCIAEGEVTSSLVGPFVGFHHQSLLIAAIWPQGRGNVAYGANIGSNHTLRLPDQELFPGEGMFFGLGVNIKYPTNFIQAPYSVIASGVCTHPQRMEFPFSLIGAPRQILEGLSPALNEISPGWVLKHSLFTILRAQTKFKTRNKSERMKKASTEILYNRADLVSIMKTARERLQHAPAKLTAPKHFYTNATVPGLGSNYMTEKSRVSAINTYTYFIRLCALEALLHLLELNGPSMGNIRSIGTFMASKPKMSSSDSELLAVLVSEFKNETFVGDCLQELGVKSDEIARQVENEIKRDEARGLEIISSYTAVHTAADKEKTVEDAYRNAERIKHRIEVALRQIGCVSECLPNVDSYVSLDAVQMRMEIQEALLLGNISSARVKLAEIDANLLREPASTINFMLNKQQFIEILRTGDVTKALDFAVGSLAPLGEHNEVWLQELEQTMALLALRDDLQLSQHFLLSQEQRLKVADKINRLILTTQEKKAASTTLPTLLQQFQYMSQQLNNSSKKLAASSERDIIGGDVSSNDEKSG</sequence>
<proteinExistence type="predicted"/>
<dbReference type="PANTHER" id="PTHR12864">
    <property type="entry name" value="RAN BINDING PROTEIN 9-RELATED"/>
    <property type="match status" value="1"/>
</dbReference>
<organism evidence="4 5">
    <name type="scientific">Albugo candida</name>
    <dbReference type="NCBI Taxonomy" id="65357"/>
    <lineage>
        <taxon>Eukaryota</taxon>
        <taxon>Sar</taxon>
        <taxon>Stramenopiles</taxon>
        <taxon>Oomycota</taxon>
        <taxon>Peronosporomycetes</taxon>
        <taxon>Albuginales</taxon>
        <taxon>Albuginaceae</taxon>
        <taxon>Albugo</taxon>
    </lineage>
</organism>
<evidence type="ECO:0000256" key="2">
    <source>
        <dbReference type="SAM" id="MobiDB-lite"/>
    </source>
</evidence>
<keyword evidence="5" id="KW-1185">Reference proteome</keyword>
<dbReference type="Gene3D" id="2.160.10.10">
    <property type="entry name" value="Hexapeptide repeat proteins"/>
    <property type="match status" value="1"/>
</dbReference>
<dbReference type="InParanoid" id="A0A024FUA6"/>
<dbReference type="SMART" id="SM00757">
    <property type="entry name" value="CRA"/>
    <property type="match status" value="1"/>
</dbReference>
<dbReference type="InterPro" id="IPR050618">
    <property type="entry name" value="Ubq-SigPath_Reg"/>
</dbReference>
<feature type="coiled-coil region" evidence="1">
    <location>
        <begin position="632"/>
        <end position="659"/>
    </location>
</feature>
<dbReference type="InterPro" id="IPR013144">
    <property type="entry name" value="CRA_dom"/>
</dbReference>
<dbReference type="Pfam" id="PF16314">
    <property type="entry name" value="DUF4954"/>
    <property type="match status" value="1"/>
</dbReference>
<dbReference type="PROSITE" id="PS50897">
    <property type="entry name" value="CTLH"/>
    <property type="match status" value="1"/>
</dbReference>
<feature type="domain" description="CTLH" evidence="3">
    <location>
        <begin position="682"/>
        <end position="736"/>
    </location>
</feature>
<gene>
    <name evidence="4" type="ORF">BN9_082680</name>
</gene>
<feature type="region of interest" description="Disordered" evidence="2">
    <location>
        <begin position="829"/>
        <end position="851"/>
    </location>
</feature>
<dbReference type="InterPro" id="IPR032533">
    <property type="entry name" value="DUF4954"/>
</dbReference>
<dbReference type="InterPro" id="IPR024964">
    <property type="entry name" value="CTLH/CRA"/>
</dbReference>
<comment type="caution">
    <text evidence="4">The sequence shown here is derived from an EMBL/GenBank/DDBJ whole genome shotgun (WGS) entry which is preliminary data.</text>
</comment>
<dbReference type="SMART" id="SM00668">
    <property type="entry name" value="CTLH"/>
    <property type="match status" value="1"/>
</dbReference>
<dbReference type="EMBL" id="CAIX01000160">
    <property type="protein sequence ID" value="CCI10249.1"/>
    <property type="molecule type" value="Genomic_DNA"/>
</dbReference>